<dbReference type="VEuPathDB" id="FungiDB:YALI1_A15172g"/>
<sequence length="133" mass="14974">MTKFFKSNPIQPTSWNVGDGDGQTGRELRFELAPGANLLIIKHLIHHPSSQSQAGIPHVGELEVEESSWERNIDSQLKERLNSINENAKPQAMVIQDPQCRSYRVEPSVLEGVPDPKKHSPKENPHCLSNLYQ</sequence>
<dbReference type="EMBL" id="CP017553">
    <property type="protein sequence ID" value="AOW00672.1"/>
    <property type="molecule type" value="Genomic_DNA"/>
</dbReference>
<evidence type="ECO:0000256" key="1">
    <source>
        <dbReference type="SAM" id="MobiDB-lite"/>
    </source>
</evidence>
<gene>
    <name evidence="2" type="ORF">YALI1_A15172g</name>
</gene>
<reference evidence="2 3" key="1">
    <citation type="journal article" date="2016" name="PLoS ONE">
        <title>Sequence Assembly of Yarrowia lipolytica Strain W29/CLIB89 Shows Transposable Element Diversity.</title>
        <authorList>
            <person name="Magnan C."/>
            <person name="Yu J."/>
            <person name="Chang I."/>
            <person name="Jahn E."/>
            <person name="Kanomata Y."/>
            <person name="Wu J."/>
            <person name="Zeller M."/>
            <person name="Oakes M."/>
            <person name="Baldi P."/>
            <person name="Sandmeyer S."/>
        </authorList>
    </citation>
    <scope>NUCLEOTIDE SEQUENCE [LARGE SCALE GENOMIC DNA]</scope>
    <source>
        <strain evidence="3">CLIB89(W29)</strain>
    </source>
</reference>
<accession>A0A1D8N4W5</accession>
<name>A0A1D8N4W5_YARLL</name>
<evidence type="ECO:0000313" key="2">
    <source>
        <dbReference type="EMBL" id="AOW00672.1"/>
    </source>
</evidence>
<proteinExistence type="predicted"/>
<dbReference type="AlphaFoldDB" id="A0A1D8N4W5"/>
<feature type="region of interest" description="Disordered" evidence="1">
    <location>
        <begin position="105"/>
        <end position="133"/>
    </location>
</feature>
<evidence type="ECO:0000313" key="3">
    <source>
        <dbReference type="Proteomes" id="UP000182444"/>
    </source>
</evidence>
<protein>
    <submittedName>
        <fullName evidence="2">Uncharacterized protein</fullName>
    </submittedName>
</protein>
<feature type="compositionally biased region" description="Basic and acidic residues" evidence="1">
    <location>
        <begin position="114"/>
        <end position="125"/>
    </location>
</feature>
<dbReference type="RefSeq" id="XP_068137899.1">
    <property type="nucleotide sequence ID" value="XM_068281798.1"/>
</dbReference>
<dbReference type="GeneID" id="94582457"/>
<organism evidence="2 3">
    <name type="scientific">Yarrowia lipolytica</name>
    <name type="common">Candida lipolytica</name>
    <dbReference type="NCBI Taxonomy" id="4952"/>
    <lineage>
        <taxon>Eukaryota</taxon>
        <taxon>Fungi</taxon>
        <taxon>Dikarya</taxon>
        <taxon>Ascomycota</taxon>
        <taxon>Saccharomycotina</taxon>
        <taxon>Dipodascomycetes</taxon>
        <taxon>Dipodascales</taxon>
        <taxon>Dipodascales incertae sedis</taxon>
        <taxon>Yarrowia</taxon>
    </lineage>
</organism>
<dbReference type="Proteomes" id="UP000182444">
    <property type="component" value="Chromosome 1A"/>
</dbReference>
<feature type="region of interest" description="Disordered" evidence="1">
    <location>
        <begin position="1"/>
        <end position="22"/>
    </location>
</feature>